<gene>
    <name evidence="1" type="ORF">JD276_04480</name>
</gene>
<dbReference type="Pfam" id="PF05133">
    <property type="entry name" value="SPP1_portal"/>
    <property type="match status" value="1"/>
</dbReference>
<dbReference type="EMBL" id="JAEHOH010000006">
    <property type="protein sequence ID" value="MBK0418287.1"/>
    <property type="molecule type" value="Genomic_DNA"/>
</dbReference>
<name>A0A934Q7J6_9MICO</name>
<sequence length="460" mass="51402">MAEAMEVLGKLEDRLRIRQPDLQELNERFEGVNKLRQLGVAIPEELKSFTVVLNWARVVVDAIEHRLDLSGFRMPGAEAADTSLWQVWQYNNMDERQGFVHTDALALGTSFACVGTNEDDKDSPLITVESPLEMTVRRDPRTHRVTEAARFYDADDSGTAQRATLYLPNETRWLKRERGQWVNELEPDLHGLGAVPVVPFVNRHRTTRLRDSVLEGASEMADVIPIADSASRAITNTQLLQETLVAPARGVLGATKGDFVGSDGKPLTAWETYFGAVWAMANKDAKTFQFDAADMKNIETIVNMYARLASGVSHLPVEYFGLTTNNPPSAEGYRAGETRLVKTAERKQTAFGNSWEAVMRLVIRFRDGKWSEDARRMEALWRDAGTPTVSMVADAVSKYFAAGLVDWETAQEDIGRSPEMIRRMKERREKESEAALSFGVQQASEVVNEYPVGSSVPVSE</sequence>
<protein>
    <submittedName>
        <fullName evidence="1">Phage portal protein</fullName>
    </submittedName>
</protein>
<evidence type="ECO:0000313" key="1">
    <source>
        <dbReference type="EMBL" id="MBK0418287.1"/>
    </source>
</evidence>
<keyword evidence="2" id="KW-1185">Reference proteome</keyword>
<proteinExistence type="predicted"/>
<dbReference type="RefSeq" id="WP_200114321.1">
    <property type="nucleotide sequence ID" value="NZ_JAEHOH010000006.1"/>
</dbReference>
<dbReference type="InterPro" id="IPR021145">
    <property type="entry name" value="Portal_protein_SPP1_Gp6-like"/>
</dbReference>
<accession>A0A934Q7J6</accession>
<organism evidence="1 2">
    <name type="scientific">Leucobacter chromiisoli</name>
    <dbReference type="NCBI Taxonomy" id="2796471"/>
    <lineage>
        <taxon>Bacteria</taxon>
        <taxon>Bacillati</taxon>
        <taxon>Actinomycetota</taxon>
        <taxon>Actinomycetes</taxon>
        <taxon>Micrococcales</taxon>
        <taxon>Microbacteriaceae</taxon>
        <taxon>Leucobacter</taxon>
    </lineage>
</organism>
<reference evidence="1" key="1">
    <citation type="submission" date="2020-12" db="EMBL/GenBank/DDBJ databases">
        <title>Leucobacter sp. CAS1, isolated from Chromium sludge.</title>
        <authorList>
            <person name="Xu Z."/>
        </authorList>
    </citation>
    <scope>NUCLEOTIDE SEQUENCE</scope>
    <source>
        <strain evidence="1">CSA1</strain>
    </source>
</reference>
<dbReference type="Proteomes" id="UP000608530">
    <property type="component" value="Unassembled WGS sequence"/>
</dbReference>
<dbReference type="AlphaFoldDB" id="A0A934Q7J6"/>
<evidence type="ECO:0000313" key="2">
    <source>
        <dbReference type="Proteomes" id="UP000608530"/>
    </source>
</evidence>
<comment type="caution">
    <text evidence="1">The sequence shown here is derived from an EMBL/GenBank/DDBJ whole genome shotgun (WGS) entry which is preliminary data.</text>
</comment>